<proteinExistence type="predicted"/>
<reference evidence="1 2" key="1">
    <citation type="submission" date="2024-02" db="EMBL/GenBank/DDBJ databases">
        <title>First report Erwinia aphidicola in onion in Chile.</title>
        <authorList>
            <person name="Valenzuela M."/>
            <person name="Pena M."/>
            <person name="Dutta B."/>
        </authorList>
    </citation>
    <scope>NUCLEOTIDE SEQUENCE [LARGE SCALE GENOMIC DNA]</scope>
    <source>
        <strain evidence="1 2">QCJ3A</strain>
    </source>
</reference>
<sequence>MATKRELALLEKAFVAEIEYALERKEKFCLPFMQTKSKKLAEKMVEDGLLQHAELTVGGIHFKGYAQTYYGNMLYCMTCTDVGLEVEDAK</sequence>
<accession>A0ABU8DL90</accession>
<evidence type="ECO:0000313" key="2">
    <source>
        <dbReference type="Proteomes" id="UP001306592"/>
    </source>
</evidence>
<protein>
    <submittedName>
        <fullName evidence="1">Uncharacterized protein</fullName>
    </submittedName>
</protein>
<comment type="caution">
    <text evidence="1">The sequence shown here is derived from an EMBL/GenBank/DDBJ whole genome shotgun (WGS) entry which is preliminary data.</text>
</comment>
<name>A0ABU8DL90_ERWAP</name>
<dbReference type="Proteomes" id="UP001306592">
    <property type="component" value="Unassembled WGS sequence"/>
</dbReference>
<dbReference type="RefSeq" id="WP_336203917.1">
    <property type="nucleotide sequence ID" value="NZ_JBANEI010000023.1"/>
</dbReference>
<gene>
    <name evidence="1" type="ORF">V8N49_21755</name>
</gene>
<dbReference type="EMBL" id="JBANEI010000023">
    <property type="protein sequence ID" value="MEI2684268.1"/>
    <property type="molecule type" value="Genomic_DNA"/>
</dbReference>
<keyword evidence="2" id="KW-1185">Reference proteome</keyword>
<evidence type="ECO:0000313" key="1">
    <source>
        <dbReference type="EMBL" id="MEI2684268.1"/>
    </source>
</evidence>
<organism evidence="1 2">
    <name type="scientific">Erwinia aphidicola</name>
    <dbReference type="NCBI Taxonomy" id="68334"/>
    <lineage>
        <taxon>Bacteria</taxon>
        <taxon>Pseudomonadati</taxon>
        <taxon>Pseudomonadota</taxon>
        <taxon>Gammaproteobacteria</taxon>
        <taxon>Enterobacterales</taxon>
        <taxon>Erwiniaceae</taxon>
        <taxon>Erwinia</taxon>
    </lineage>
</organism>